<dbReference type="NCBIfam" id="TIGR00492">
    <property type="entry name" value="alr"/>
    <property type="match status" value="1"/>
</dbReference>
<dbReference type="GO" id="GO:0008784">
    <property type="term" value="F:alanine racemase activity"/>
    <property type="evidence" value="ECO:0007669"/>
    <property type="project" value="InterPro"/>
</dbReference>
<dbReference type="GO" id="GO:0030632">
    <property type="term" value="P:D-alanine biosynthetic process"/>
    <property type="evidence" value="ECO:0007669"/>
    <property type="project" value="TreeGrafter"/>
</dbReference>
<evidence type="ECO:0000256" key="2">
    <source>
        <dbReference type="ARBA" id="ARBA00022898"/>
    </source>
</evidence>
<evidence type="ECO:0000256" key="4">
    <source>
        <dbReference type="PIRSR" id="PIRSR600821-50"/>
    </source>
</evidence>
<dbReference type="Pfam" id="PF01168">
    <property type="entry name" value="Ala_racemase_N"/>
    <property type="match status" value="1"/>
</dbReference>
<dbReference type="InterPro" id="IPR029066">
    <property type="entry name" value="PLP-binding_barrel"/>
</dbReference>
<dbReference type="InterPro" id="IPR011079">
    <property type="entry name" value="Ala_racemase_C"/>
</dbReference>
<comment type="cofactor">
    <cofactor evidence="1 4">
        <name>pyridoxal 5'-phosphate</name>
        <dbReference type="ChEBI" id="CHEBI:597326"/>
    </cofactor>
</comment>
<dbReference type="RefSeq" id="WP_129153522.1">
    <property type="nucleotide sequence ID" value="NZ_JBHSDO010000018.1"/>
</dbReference>
<dbReference type="Gene3D" id="3.20.20.10">
    <property type="entry name" value="Alanine racemase"/>
    <property type="match status" value="1"/>
</dbReference>
<keyword evidence="2 4" id="KW-0663">Pyridoxal phosphate</keyword>
<dbReference type="PANTHER" id="PTHR30511:SF0">
    <property type="entry name" value="ALANINE RACEMASE, CATABOLIC-RELATED"/>
    <property type="match status" value="1"/>
</dbReference>
<dbReference type="Proteomes" id="UP000290849">
    <property type="component" value="Unassembled WGS sequence"/>
</dbReference>
<dbReference type="SUPFAM" id="SSF50621">
    <property type="entry name" value="Alanine racemase C-terminal domain-like"/>
    <property type="match status" value="1"/>
</dbReference>
<proteinExistence type="predicted"/>
<evidence type="ECO:0000313" key="7">
    <source>
        <dbReference type="Proteomes" id="UP000290849"/>
    </source>
</evidence>
<evidence type="ECO:0000256" key="1">
    <source>
        <dbReference type="ARBA" id="ARBA00001933"/>
    </source>
</evidence>
<dbReference type="GO" id="GO:0005829">
    <property type="term" value="C:cytosol"/>
    <property type="evidence" value="ECO:0007669"/>
    <property type="project" value="TreeGrafter"/>
</dbReference>
<dbReference type="PANTHER" id="PTHR30511">
    <property type="entry name" value="ALANINE RACEMASE"/>
    <property type="match status" value="1"/>
</dbReference>
<dbReference type="InterPro" id="IPR001608">
    <property type="entry name" value="Ala_racemase_N"/>
</dbReference>
<dbReference type="Pfam" id="PF00842">
    <property type="entry name" value="Ala_racemase_C"/>
    <property type="match status" value="1"/>
</dbReference>
<keyword evidence="7" id="KW-1185">Reference proteome</keyword>
<dbReference type="AlphaFoldDB" id="A0A4Q1HEF6"/>
<organism evidence="6 7">
    <name type="scientific">Achromobacter aloeverae</name>
    <dbReference type="NCBI Taxonomy" id="1750518"/>
    <lineage>
        <taxon>Bacteria</taxon>
        <taxon>Pseudomonadati</taxon>
        <taxon>Pseudomonadota</taxon>
        <taxon>Betaproteobacteria</taxon>
        <taxon>Burkholderiales</taxon>
        <taxon>Alcaligenaceae</taxon>
        <taxon>Achromobacter</taxon>
    </lineage>
</organism>
<feature type="domain" description="Alanine racemase C-terminal" evidence="5">
    <location>
        <begin position="253"/>
        <end position="378"/>
    </location>
</feature>
<gene>
    <name evidence="6" type="primary">alr</name>
    <name evidence="6" type="ORF">C7R54_25050</name>
</gene>
<dbReference type="EMBL" id="PYAL01000008">
    <property type="protein sequence ID" value="RXN84632.1"/>
    <property type="molecule type" value="Genomic_DNA"/>
</dbReference>
<evidence type="ECO:0000313" key="6">
    <source>
        <dbReference type="EMBL" id="RXN84632.1"/>
    </source>
</evidence>
<protein>
    <submittedName>
        <fullName evidence="6">Alanine racemase</fullName>
    </submittedName>
</protein>
<evidence type="ECO:0000256" key="3">
    <source>
        <dbReference type="ARBA" id="ARBA00023235"/>
    </source>
</evidence>
<dbReference type="SUPFAM" id="SSF51419">
    <property type="entry name" value="PLP-binding barrel"/>
    <property type="match status" value="1"/>
</dbReference>
<dbReference type="GO" id="GO:0030170">
    <property type="term" value="F:pyridoxal phosphate binding"/>
    <property type="evidence" value="ECO:0007669"/>
    <property type="project" value="TreeGrafter"/>
</dbReference>
<dbReference type="InterPro" id="IPR000821">
    <property type="entry name" value="Ala_racemase"/>
</dbReference>
<name>A0A4Q1HEF6_9BURK</name>
<dbReference type="OrthoDB" id="9813814at2"/>
<dbReference type="SMART" id="SM01005">
    <property type="entry name" value="Ala_racemase_C"/>
    <property type="match status" value="1"/>
</dbReference>
<sequence>MMSHSAIGSTGTHVVARVDPSAIAHNLEQVRRRLARNGSTPVGPRMWASLKADAYGHGIRHVVPALAGADGLMISRLAEVPVCRDAGWQGPVLVLDGLQDDVEAAQLDQSGLHLVIHRAEQLDWLEARPLHCPPPWVWLRYVGDLGYQGLDYDAYQAAYARCAPWLARGDIAGIGHLQHYAAADTPTGIAAAEARFRSLTDALPGPRSTCNSAAIVCHPAHARSTDWVRPGRLLYGLSPLPDRDGASLGLRPAMSLHARVVAVRELAAGARIGYHGAFGAASAMRIGLVDCGYSDGYPSHPPIGMPILVGGRLARGLGQVTMNSLLVDLSDHPGAETGMPVVLWGAPELPAEQVAAACGGSAPELLTGLTGRVPVIAS</sequence>
<keyword evidence="3" id="KW-0413">Isomerase</keyword>
<feature type="modified residue" description="N6-(pyridoxal phosphate)lysine" evidence="4">
    <location>
        <position position="51"/>
    </location>
</feature>
<evidence type="ECO:0000259" key="5">
    <source>
        <dbReference type="SMART" id="SM01005"/>
    </source>
</evidence>
<reference evidence="6 7" key="1">
    <citation type="journal article" date="2017" name="Int. J. Syst. Evol. Microbiol.">
        <title>Achromobacter aloeverae sp. nov., isolated from the root of Aloe vera (L.) Burm.f.</title>
        <authorList>
            <person name="Kuncharoen N."/>
            <person name="Muramatsu Y."/>
            <person name="Shibata C."/>
            <person name="Kamakura Y."/>
            <person name="Nakagawa Y."/>
            <person name="Tanasupawat S."/>
        </authorList>
    </citation>
    <scope>NUCLEOTIDE SEQUENCE [LARGE SCALE GENOMIC DNA]</scope>
    <source>
        <strain evidence="6 7">AVA-1</strain>
    </source>
</reference>
<dbReference type="PRINTS" id="PR00992">
    <property type="entry name" value="ALARACEMASE"/>
</dbReference>
<dbReference type="Gene3D" id="2.40.37.10">
    <property type="entry name" value="Lyase, Ornithine Decarboxylase, Chain A, domain 1"/>
    <property type="match status" value="1"/>
</dbReference>
<comment type="caution">
    <text evidence="6">The sequence shown here is derived from an EMBL/GenBank/DDBJ whole genome shotgun (WGS) entry which is preliminary data.</text>
</comment>
<accession>A0A4Q1HEF6</accession>
<dbReference type="InterPro" id="IPR009006">
    <property type="entry name" value="Ala_racemase/Decarboxylase_C"/>
</dbReference>